<dbReference type="Proteomes" id="UP000034883">
    <property type="component" value="Chromosome"/>
</dbReference>
<evidence type="ECO:0008006" key="3">
    <source>
        <dbReference type="Google" id="ProtNLM"/>
    </source>
</evidence>
<name>A0A0F6YLS6_9BACT</name>
<proteinExistence type="predicted"/>
<dbReference type="EMBL" id="CP011125">
    <property type="protein sequence ID" value="AKF10241.1"/>
    <property type="molecule type" value="Genomic_DNA"/>
</dbReference>
<sequence>MSERSTRMRLTSDADAAARSDDELRALQRESDDAITRVRAAWALAARLGASAITARDPGSGLSVGVRQHLLGVLERQHELATIVTIGRDDPDARLRATACALLAKHAGEERAAVQVLVDRLAHERDGAVLRALVEALPERAPPLIEAGCDALLARGDADADLRFAVLERRIAQGGPLLALELHESLAQHGADVRGRALETWIARAGAPAVLRAVESAPVAIVADALARVKGGVSWDDVAAIAARNLPALDALLLPYATPSDRRAISFLVAVVARGLDPGSRVFESPELRRSLIERALQVLGPVLDRPIDPALVPVLSVLLELVERVVPQMDADRLAQDEHALAGIAGALRHRLGAPGPHGWMGALRRVRDPSPRTIVEHTKPDGTSSIVITATSGLELRAPAHAVREIARALPEPAMAAEVERLGRDARTRFLDPDALDAALSRAVPPHPALAQDLGQLARIAGARGAPLRADFEEGWWDPAEEPQDRATMVELVGEELSSTRRGRG</sequence>
<dbReference type="KEGG" id="samy:DB32_007390"/>
<evidence type="ECO:0000313" key="2">
    <source>
        <dbReference type="Proteomes" id="UP000034883"/>
    </source>
</evidence>
<evidence type="ECO:0000313" key="1">
    <source>
        <dbReference type="EMBL" id="AKF10241.1"/>
    </source>
</evidence>
<keyword evidence="2" id="KW-1185">Reference proteome</keyword>
<dbReference type="AlphaFoldDB" id="A0A0F6YLS6"/>
<gene>
    <name evidence="1" type="ORF">DB32_007390</name>
</gene>
<reference evidence="1 2" key="1">
    <citation type="submission" date="2015-03" db="EMBL/GenBank/DDBJ databases">
        <title>Genome assembly of Sandaracinus amylolyticus DSM 53668.</title>
        <authorList>
            <person name="Sharma G."/>
            <person name="Subramanian S."/>
        </authorList>
    </citation>
    <scope>NUCLEOTIDE SEQUENCE [LARGE SCALE GENOMIC DNA]</scope>
    <source>
        <strain evidence="1 2">DSM 53668</strain>
    </source>
</reference>
<organism evidence="1 2">
    <name type="scientific">Sandaracinus amylolyticus</name>
    <dbReference type="NCBI Taxonomy" id="927083"/>
    <lineage>
        <taxon>Bacteria</taxon>
        <taxon>Pseudomonadati</taxon>
        <taxon>Myxococcota</taxon>
        <taxon>Polyangia</taxon>
        <taxon>Polyangiales</taxon>
        <taxon>Sandaracinaceae</taxon>
        <taxon>Sandaracinus</taxon>
    </lineage>
</organism>
<protein>
    <recommendedName>
        <fullName evidence="3">HEAT repeat protein</fullName>
    </recommendedName>
</protein>
<accession>A0A0F6YLS6</accession>